<dbReference type="Pfam" id="PF13994">
    <property type="entry name" value="PgaD"/>
    <property type="match status" value="1"/>
</dbReference>
<dbReference type="RefSeq" id="WP_255911021.1">
    <property type="nucleotide sequence ID" value="NZ_JANFQO010000002.1"/>
</dbReference>
<keyword evidence="2" id="KW-0812">Transmembrane</keyword>
<proteinExistence type="predicted"/>
<comment type="caution">
    <text evidence="3">The sequence shown here is derived from an EMBL/GenBank/DDBJ whole genome shotgun (WGS) entry which is preliminary data.</text>
</comment>
<protein>
    <submittedName>
        <fullName evidence="3">Poly-beta-1,6-N-acetyl-D-glucosamine biosynthesis protein PgaD</fullName>
    </submittedName>
</protein>
<dbReference type="Proteomes" id="UP001165498">
    <property type="component" value="Unassembled WGS sequence"/>
</dbReference>
<dbReference type="InterPro" id="IPR023829">
    <property type="entry name" value="PGA_PgaD"/>
</dbReference>
<keyword evidence="2" id="KW-1133">Transmembrane helix</keyword>
<dbReference type="NCBIfam" id="TIGR03940">
    <property type="entry name" value="PGA_PgaD"/>
    <property type="match status" value="1"/>
</dbReference>
<dbReference type="EMBL" id="JANFQO010000002">
    <property type="protein sequence ID" value="MCQ4163627.1"/>
    <property type="molecule type" value="Genomic_DNA"/>
</dbReference>
<keyword evidence="4" id="KW-1185">Reference proteome</keyword>
<feature type="region of interest" description="Disordered" evidence="1">
    <location>
        <begin position="159"/>
        <end position="199"/>
    </location>
</feature>
<evidence type="ECO:0000313" key="4">
    <source>
        <dbReference type="Proteomes" id="UP001165498"/>
    </source>
</evidence>
<keyword evidence="2" id="KW-0472">Membrane</keyword>
<reference evidence="3" key="1">
    <citation type="submission" date="2022-07" db="EMBL/GenBank/DDBJ databases">
        <title>Tahibacter sp., a new gammaproteobacterium isolated from the silt sample collected at pig farm.</title>
        <authorList>
            <person name="Chen H."/>
        </authorList>
    </citation>
    <scope>NUCLEOTIDE SEQUENCE</scope>
    <source>
        <strain evidence="3">P2K</strain>
    </source>
</reference>
<feature type="transmembrane region" description="Helical" evidence="2">
    <location>
        <begin position="83"/>
        <end position="104"/>
    </location>
</feature>
<gene>
    <name evidence="3" type="primary">pgaD</name>
    <name evidence="3" type="ORF">NM961_02770</name>
</gene>
<evidence type="ECO:0000256" key="2">
    <source>
        <dbReference type="SAM" id="Phobius"/>
    </source>
</evidence>
<name>A0ABT1QMG5_9GAMM</name>
<feature type="transmembrane region" description="Helical" evidence="2">
    <location>
        <begin position="36"/>
        <end position="63"/>
    </location>
</feature>
<accession>A0ABT1QMG5</accession>
<evidence type="ECO:0000313" key="3">
    <source>
        <dbReference type="EMBL" id="MCQ4163627.1"/>
    </source>
</evidence>
<sequence length="199" mass="21308">MNDSVMIADAPAAATGFGDGLIISAPERQSLAQRSLYASLTAFAWLAWISLWLPLITLAAWCLGLDQAYAQVVLASTQDGAEALAGLMRAAVVCAVALFLWSAYNQRRYGGRDRRRAVAEACPQAIADFFGATPVVSQRLRSARRTILHVDPGGRPVRAVIPPPALHGKGLPHGSDDEHGYDARPQTVEHPETLAELPS</sequence>
<feature type="compositionally biased region" description="Basic and acidic residues" evidence="1">
    <location>
        <begin position="174"/>
        <end position="193"/>
    </location>
</feature>
<evidence type="ECO:0000256" key="1">
    <source>
        <dbReference type="SAM" id="MobiDB-lite"/>
    </source>
</evidence>
<organism evidence="3 4">
    <name type="scientific">Tahibacter harae</name>
    <dbReference type="NCBI Taxonomy" id="2963937"/>
    <lineage>
        <taxon>Bacteria</taxon>
        <taxon>Pseudomonadati</taxon>
        <taxon>Pseudomonadota</taxon>
        <taxon>Gammaproteobacteria</taxon>
        <taxon>Lysobacterales</taxon>
        <taxon>Rhodanobacteraceae</taxon>
        <taxon>Tahibacter</taxon>
    </lineage>
</organism>